<keyword evidence="1" id="KW-1133">Transmembrane helix</keyword>
<dbReference type="EMBL" id="JADRCR010000004">
    <property type="protein sequence ID" value="MBK5143867.1"/>
    <property type="molecule type" value="Genomic_DNA"/>
</dbReference>
<name>A0ABS1IQ93_9GAMM</name>
<evidence type="ECO:0000313" key="2">
    <source>
        <dbReference type="EMBL" id="MBK5143867.1"/>
    </source>
</evidence>
<dbReference type="Proteomes" id="UP001296921">
    <property type="component" value="Unassembled WGS sequence"/>
</dbReference>
<evidence type="ECO:0000256" key="1">
    <source>
        <dbReference type="SAM" id="Phobius"/>
    </source>
</evidence>
<organism evidence="2 3">
    <name type="scientific">Limnobaculum allomyrinae</name>
    <dbReference type="NCBI Taxonomy" id="2791986"/>
    <lineage>
        <taxon>Bacteria</taxon>
        <taxon>Pseudomonadati</taxon>
        <taxon>Pseudomonadota</taxon>
        <taxon>Gammaproteobacteria</taxon>
        <taxon>Enterobacterales</taxon>
        <taxon>Budviciaceae</taxon>
        <taxon>Limnobaculum</taxon>
    </lineage>
</organism>
<dbReference type="RefSeq" id="WP_218466540.1">
    <property type="nucleotide sequence ID" value="NZ_JADRCR010000004.1"/>
</dbReference>
<protein>
    <recommendedName>
        <fullName evidence="4">DUF4468 domain-containing protein</fullName>
    </recommendedName>
</protein>
<accession>A0ABS1IQ93</accession>
<keyword evidence="3" id="KW-1185">Reference proteome</keyword>
<keyword evidence="1" id="KW-0812">Transmembrane</keyword>
<sequence>MIRKKVTFIFFIVILAVILIMIYKHYDNSPKETLQFHGKSTFDELQKIVSEKGNKFVIQEDQHVERGNARFTLAKVEQMDTGCGRIEVMFSFFNNELAYIKYIGVSKENIKSSICMERVFSKENIYGDEISKQVIDNNDKIHYDVIFSDLSVEDKMNRWIGKWS</sequence>
<comment type="caution">
    <text evidence="2">The sequence shown here is derived from an EMBL/GenBank/DDBJ whole genome shotgun (WGS) entry which is preliminary data.</text>
</comment>
<keyword evidence="1" id="KW-0472">Membrane</keyword>
<evidence type="ECO:0000313" key="3">
    <source>
        <dbReference type="Proteomes" id="UP001296921"/>
    </source>
</evidence>
<gene>
    <name evidence="2" type="ORF">I2494_09070</name>
</gene>
<feature type="transmembrane region" description="Helical" evidence="1">
    <location>
        <begin position="7"/>
        <end position="26"/>
    </location>
</feature>
<reference evidence="2 3" key="1">
    <citation type="submission" date="2020-11" db="EMBL/GenBank/DDBJ databases">
        <title>Insectihabitans protaetiae gen. nov. sp. nov. and Insectihabitans allomyrinae sp. nov., isolated from larvae of Protaetia brevitarsis seulensis and Allomyrina dichotoma, respectively.</title>
        <authorList>
            <person name="Lee S.D."/>
            <person name="Byeon Y.-S."/>
            <person name="Kim S.-M."/>
            <person name="Yang H.L."/>
            <person name="Kim I.S."/>
        </authorList>
    </citation>
    <scope>NUCLEOTIDE SEQUENCE [LARGE SCALE GENOMIC DNA]</scope>
    <source>
        <strain evidence="2 3">BWR-B9</strain>
    </source>
</reference>
<evidence type="ECO:0008006" key="4">
    <source>
        <dbReference type="Google" id="ProtNLM"/>
    </source>
</evidence>
<proteinExistence type="predicted"/>